<gene>
    <name evidence="6" type="ORF">M9979_01090</name>
</gene>
<dbReference type="GO" id="GO:0003677">
    <property type="term" value="F:DNA binding"/>
    <property type="evidence" value="ECO:0007669"/>
    <property type="project" value="UniProtKB-KW"/>
</dbReference>
<protein>
    <submittedName>
        <fullName evidence="6">LysR substrate-binding domain-containing protein</fullName>
    </submittedName>
</protein>
<feature type="domain" description="HTH lysR-type" evidence="5">
    <location>
        <begin position="1"/>
        <end position="58"/>
    </location>
</feature>
<evidence type="ECO:0000313" key="6">
    <source>
        <dbReference type="EMBL" id="MCP3733481.1"/>
    </source>
</evidence>
<dbReference type="InterPro" id="IPR036388">
    <property type="entry name" value="WH-like_DNA-bd_sf"/>
</dbReference>
<dbReference type="SUPFAM" id="SSF46785">
    <property type="entry name" value="Winged helix' DNA-binding domain"/>
    <property type="match status" value="1"/>
</dbReference>
<name>A0A9X2KPF3_9SPHN</name>
<dbReference type="Gene3D" id="3.40.190.10">
    <property type="entry name" value="Periplasmic binding protein-like II"/>
    <property type="match status" value="2"/>
</dbReference>
<dbReference type="PROSITE" id="PS50931">
    <property type="entry name" value="HTH_LYSR"/>
    <property type="match status" value="1"/>
</dbReference>
<keyword evidence="4" id="KW-0804">Transcription</keyword>
<evidence type="ECO:0000256" key="4">
    <source>
        <dbReference type="ARBA" id="ARBA00023163"/>
    </source>
</evidence>
<comment type="similarity">
    <text evidence="1">Belongs to the LysR transcriptional regulatory family.</text>
</comment>
<organism evidence="6 7">
    <name type="scientific">Sphingomonas liriopis</name>
    <dbReference type="NCBI Taxonomy" id="2949094"/>
    <lineage>
        <taxon>Bacteria</taxon>
        <taxon>Pseudomonadati</taxon>
        <taxon>Pseudomonadota</taxon>
        <taxon>Alphaproteobacteria</taxon>
        <taxon>Sphingomonadales</taxon>
        <taxon>Sphingomonadaceae</taxon>
        <taxon>Sphingomonas</taxon>
    </lineage>
</organism>
<dbReference type="RefSeq" id="WP_254287472.1">
    <property type="nucleotide sequence ID" value="NZ_JAMLDY010000001.1"/>
</dbReference>
<dbReference type="Proteomes" id="UP001139486">
    <property type="component" value="Unassembled WGS sequence"/>
</dbReference>
<dbReference type="Gene3D" id="1.10.10.10">
    <property type="entry name" value="Winged helix-like DNA-binding domain superfamily/Winged helix DNA-binding domain"/>
    <property type="match status" value="1"/>
</dbReference>
<comment type="caution">
    <text evidence="6">The sequence shown here is derived from an EMBL/GenBank/DDBJ whole genome shotgun (WGS) entry which is preliminary data.</text>
</comment>
<evidence type="ECO:0000256" key="3">
    <source>
        <dbReference type="ARBA" id="ARBA00023125"/>
    </source>
</evidence>
<dbReference type="PRINTS" id="PR00039">
    <property type="entry name" value="HTHLYSR"/>
</dbReference>
<keyword evidence="3" id="KW-0238">DNA-binding</keyword>
<dbReference type="SUPFAM" id="SSF53850">
    <property type="entry name" value="Periplasmic binding protein-like II"/>
    <property type="match status" value="1"/>
</dbReference>
<dbReference type="InterPro" id="IPR036390">
    <property type="entry name" value="WH_DNA-bd_sf"/>
</dbReference>
<dbReference type="PANTHER" id="PTHR30346">
    <property type="entry name" value="TRANSCRIPTIONAL DUAL REGULATOR HCAR-RELATED"/>
    <property type="match status" value="1"/>
</dbReference>
<dbReference type="Pfam" id="PF00126">
    <property type="entry name" value="HTH_1"/>
    <property type="match status" value="1"/>
</dbReference>
<dbReference type="GO" id="GO:0032993">
    <property type="term" value="C:protein-DNA complex"/>
    <property type="evidence" value="ECO:0007669"/>
    <property type="project" value="TreeGrafter"/>
</dbReference>
<dbReference type="FunFam" id="1.10.10.10:FF:000001">
    <property type="entry name" value="LysR family transcriptional regulator"/>
    <property type="match status" value="1"/>
</dbReference>
<keyword evidence="7" id="KW-1185">Reference proteome</keyword>
<evidence type="ECO:0000313" key="7">
    <source>
        <dbReference type="Proteomes" id="UP001139486"/>
    </source>
</evidence>
<evidence type="ECO:0000256" key="2">
    <source>
        <dbReference type="ARBA" id="ARBA00023015"/>
    </source>
</evidence>
<reference evidence="6" key="1">
    <citation type="submission" date="2022-05" db="EMBL/GenBank/DDBJ databases">
        <title>Sphingomonas sp. strain RP10 Genome sequencing and assembly.</title>
        <authorList>
            <person name="Kim I."/>
        </authorList>
    </citation>
    <scope>NUCLEOTIDE SEQUENCE</scope>
    <source>
        <strain evidence="6">RP10</strain>
    </source>
</reference>
<dbReference type="InterPro" id="IPR005119">
    <property type="entry name" value="LysR_subst-bd"/>
</dbReference>
<evidence type="ECO:0000256" key="1">
    <source>
        <dbReference type="ARBA" id="ARBA00009437"/>
    </source>
</evidence>
<dbReference type="Pfam" id="PF03466">
    <property type="entry name" value="LysR_substrate"/>
    <property type="match status" value="1"/>
</dbReference>
<dbReference type="AlphaFoldDB" id="A0A9X2KPF3"/>
<sequence length="292" mass="31027">MELRQLRYFVALAETGNFHRAAERLHISQPPLTVAIRKLEAELGTPLFERGARGVTLTAAAEAALPIARATLAGGEQFCAAVREGAKGERGRLRIGFVGSATFELLPRLIPAFRTAYPLVELVLEEASSVEIARSLEAHDLDVGLVRLPLLETATVDTRVIDRDELHLAVSTASPLGGLGRIELAAVAGEPFVLQSRISVLHAIALMACHAAGFTPRIAQEATQLSAVLSLVRSGLGVALVPSRATAAMPQGVRLIPLAQRVPIEMGVALPRDRPTLPANNFAGLADTDRLS</sequence>
<keyword evidence="2" id="KW-0805">Transcription regulation</keyword>
<accession>A0A9X2KPF3</accession>
<dbReference type="GO" id="GO:0003700">
    <property type="term" value="F:DNA-binding transcription factor activity"/>
    <property type="evidence" value="ECO:0007669"/>
    <property type="project" value="InterPro"/>
</dbReference>
<proteinExistence type="inferred from homology"/>
<dbReference type="InterPro" id="IPR000847">
    <property type="entry name" value="LysR_HTH_N"/>
</dbReference>
<evidence type="ECO:0000259" key="5">
    <source>
        <dbReference type="PROSITE" id="PS50931"/>
    </source>
</evidence>
<dbReference type="PANTHER" id="PTHR30346:SF28">
    <property type="entry name" value="HTH-TYPE TRANSCRIPTIONAL REGULATOR CYNR"/>
    <property type="match status" value="1"/>
</dbReference>
<dbReference type="CDD" id="cd08414">
    <property type="entry name" value="PBP2_LTTR_aromatics_like"/>
    <property type="match status" value="1"/>
</dbReference>
<dbReference type="EMBL" id="JAMLDY010000001">
    <property type="protein sequence ID" value="MCP3733481.1"/>
    <property type="molecule type" value="Genomic_DNA"/>
</dbReference>